<gene>
    <name evidence="2" type="ORF">KL86SPO_60005</name>
</gene>
<evidence type="ECO:0000256" key="1">
    <source>
        <dbReference type="SAM" id="SignalP"/>
    </source>
</evidence>
<keyword evidence="1" id="KW-0732">Signal</keyword>
<dbReference type="EMBL" id="FMJE01000006">
    <property type="protein sequence ID" value="SCM83043.1"/>
    <property type="molecule type" value="Genomic_DNA"/>
</dbReference>
<evidence type="ECO:0008006" key="3">
    <source>
        <dbReference type="Google" id="ProtNLM"/>
    </source>
</evidence>
<dbReference type="AlphaFoldDB" id="A0A212LZT4"/>
<accession>A0A212LZT4</accession>
<sequence>MSIKILLSLLSLLVFWFSSFSFVNAAAIYQHIKADGTNIIFFQDVRQARSGILRDTDLSIEVHKVFKPDGKNYDAIRIMADGQLAATHDIVSANWLIDGSVYELTPLSGARKDDLPENIKQIWYQFSPELADKLRNAKKLVVCVNFTNGKKEEKTIGGSELQKIKFIASVNDANIAPEHVLPYGHQESFRMFFPGIKPEEIGTGLLYNANHRNGKFNYYRDYYQASFRKDWTKFSFEYIKSFSIRSASYPFLLAEMREENNGTVIKLDVLSKTYYKSYPYIEYASINPKDKLSDFQLWELDMWATRLMSLFRDLHGTYDYGLEWGITDAITEKNTWKRMRKEWSMGPYDVTRINKEQYQELKDINPGDKIIAINGKSTAMLYYPNSIIEAKYSSAPVEFTFRLQDGSEKIIKITPKFTPTTTAKINYLEQLKKHSGQLTKGSVMNGSSDSVFITYDPLGKREF</sequence>
<name>A0A212LZT4_9FIRM</name>
<organism evidence="2">
    <name type="scientific">uncultured Sporomusa sp</name>
    <dbReference type="NCBI Taxonomy" id="307249"/>
    <lineage>
        <taxon>Bacteria</taxon>
        <taxon>Bacillati</taxon>
        <taxon>Bacillota</taxon>
        <taxon>Negativicutes</taxon>
        <taxon>Selenomonadales</taxon>
        <taxon>Sporomusaceae</taxon>
        <taxon>Sporomusa</taxon>
        <taxon>environmental samples</taxon>
    </lineage>
</organism>
<feature type="chain" id="PRO_5012488026" description="PDZ domain-containing protein" evidence="1">
    <location>
        <begin position="26"/>
        <end position="463"/>
    </location>
</feature>
<protein>
    <recommendedName>
        <fullName evidence="3">PDZ domain-containing protein</fullName>
    </recommendedName>
</protein>
<proteinExistence type="predicted"/>
<reference evidence="2" key="1">
    <citation type="submission" date="2016-08" db="EMBL/GenBank/DDBJ databases">
        <authorList>
            <person name="Seilhamer J.J."/>
        </authorList>
    </citation>
    <scope>NUCLEOTIDE SEQUENCE</scope>
    <source>
        <strain evidence="2">86</strain>
    </source>
</reference>
<evidence type="ECO:0000313" key="2">
    <source>
        <dbReference type="EMBL" id="SCM83043.1"/>
    </source>
</evidence>
<feature type="signal peptide" evidence="1">
    <location>
        <begin position="1"/>
        <end position="25"/>
    </location>
</feature>
<dbReference type="RefSeq" id="WP_288185569.1">
    <property type="nucleotide sequence ID" value="NZ_LT608335.1"/>
</dbReference>